<accession>A0A225WMV6</accession>
<dbReference type="Proteomes" id="UP000198211">
    <property type="component" value="Unassembled WGS sequence"/>
</dbReference>
<sequence>MSAHPDTQYPASGPESPSGGTASSNRETPPVAPVVDMTSVDKPWTSLSVCQTMVSRPVCTNRRAKPSQWGRPRLLHPSLRRRNPQNVWPLRRPAGRVIALTDGTARGSCRSGGHDPGSSSACAGTDRRDDHPCCSRPGAARVATICPGIAGLVYLVIAWTGTRGARGFVFHGLGLASPPVPRQEGFNLGTFLTAFHATSSTHNLPPTDQPSGVPQRSVNTSDVAALRVEVVRLRQLLHVQPTHTPSRFATSEASVANTKSKWPPQPLGQVSCPSFPDAQGEYKPPQVHLLAAVFIPREGTSISAMNFVMAIREVESVKFATPPAVSMALFSGRLDSRGLTLLHFREALCTTPVRIKSKRVFRDISHVIHGLAAFSNELCYDHVRKLTSRLCAFVSTNMSVVPAISPARVRLTLPFANKLHGTAMVCLQSGTPHR</sequence>
<gene>
    <name evidence="2" type="ORF">PHMEG_0006867</name>
</gene>
<comment type="caution">
    <text evidence="2">The sequence shown here is derived from an EMBL/GenBank/DDBJ whole genome shotgun (WGS) entry which is preliminary data.</text>
</comment>
<feature type="region of interest" description="Disordered" evidence="1">
    <location>
        <begin position="199"/>
        <end position="218"/>
    </location>
</feature>
<proteinExistence type="predicted"/>
<evidence type="ECO:0000256" key="1">
    <source>
        <dbReference type="SAM" id="MobiDB-lite"/>
    </source>
</evidence>
<evidence type="ECO:0000313" key="2">
    <source>
        <dbReference type="EMBL" id="OWZ18952.1"/>
    </source>
</evidence>
<keyword evidence="3" id="KW-1185">Reference proteome</keyword>
<dbReference type="EMBL" id="NBNE01000511">
    <property type="protein sequence ID" value="OWZ18952.1"/>
    <property type="molecule type" value="Genomic_DNA"/>
</dbReference>
<organism evidence="2 3">
    <name type="scientific">Phytophthora megakarya</name>
    <dbReference type="NCBI Taxonomy" id="4795"/>
    <lineage>
        <taxon>Eukaryota</taxon>
        <taxon>Sar</taxon>
        <taxon>Stramenopiles</taxon>
        <taxon>Oomycota</taxon>
        <taxon>Peronosporomycetes</taxon>
        <taxon>Peronosporales</taxon>
        <taxon>Peronosporaceae</taxon>
        <taxon>Phytophthora</taxon>
    </lineage>
</organism>
<feature type="region of interest" description="Disordered" evidence="1">
    <location>
        <begin position="1"/>
        <end position="36"/>
    </location>
</feature>
<feature type="compositionally biased region" description="Polar residues" evidence="1">
    <location>
        <begin position="18"/>
        <end position="27"/>
    </location>
</feature>
<name>A0A225WMV6_9STRA</name>
<dbReference type="AlphaFoldDB" id="A0A225WMV6"/>
<feature type="region of interest" description="Disordered" evidence="1">
    <location>
        <begin position="107"/>
        <end position="127"/>
    </location>
</feature>
<reference evidence="3" key="1">
    <citation type="submission" date="2017-03" db="EMBL/GenBank/DDBJ databases">
        <title>Phytopthora megakarya and P. palmivora, two closely related causual agents of cacao black pod achieved similar genome size and gene model numbers by different mechanisms.</title>
        <authorList>
            <person name="Ali S."/>
            <person name="Shao J."/>
            <person name="Larry D.J."/>
            <person name="Kronmiller B."/>
            <person name="Shen D."/>
            <person name="Strem M.D."/>
            <person name="Melnick R.L."/>
            <person name="Guiltinan M.J."/>
            <person name="Tyler B.M."/>
            <person name="Meinhardt L.W."/>
            <person name="Bailey B.A."/>
        </authorList>
    </citation>
    <scope>NUCLEOTIDE SEQUENCE [LARGE SCALE GENOMIC DNA]</scope>
    <source>
        <strain evidence="3">zdho120</strain>
    </source>
</reference>
<evidence type="ECO:0000313" key="3">
    <source>
        <dbReference type="Proteomes" id="UP000198211"/>
    </source>
</evidence>
<protein>
    <submittedName>
        <fullName evidence="2">Uncharacterized protein</fullName>
    </submittedName>
</protein>